<reference evidence="4 5" key="1">
    <citation type="submission" date="2017-08" db="EMBL/GenBank/DDBJ databases">
        <title>Acidophilic green algal genome provides insights into adaptation to an acidic environment.</title>
        <authorList>
            <person name="Hirooka S."/>
            <person name="Hirose Y."/>
            <person name="Kanesaki Y."/>
            <person name="Higuchi S."/>
            <person name="Fujiwara T."/>
            <person name="Onuma R."/>
            <person name="Era A."/>
            <person name="Ohbayashi R."/>
            <person name="Uzuka A."/>
            <person name="Nozaki H."/>
            <person name="Yoshikawa H."/>
            <person name="Miyagishima S.Y."/>
        </authorList>
    </citation>
    <scope>NUCLEOTIDE SEQUENCE [LARGE SCALE GENOMIC DNA]</scope>
    <source>
        <strain evidence="4 5">NIES-2499</strain>
    </source>
</reference>
<feature type="domain" description="NOA1/YqeH-like C-terminal" evidence="3">
    <location>
        <begin position="476"/>
        <end position="574"/>
    </location>
</feature>
<organism evidence="4 5">
    <name type="scientific">Chlamydomonas eustigma</name>
    <dbReference type="NCBI Taxonomy" id="1157962"/>
    <lineage>
        <taxon>Eukaryota</taxon>
        <taxon>Viridiplantae</taxon>
        <taxon>Chlorophyta</taxon>
        <taxon>core chlorophytes</taxon>
        <taxon>Chlorophyceae</taxon>
        <taxon>CS clade</taxon>
        <taxon>Chlamydomonadales</taxon>
        <taxon>Chlamydomonadaceae</taxon>
        <taxon>Chlamydomonas</taxon>
    </lineage>
</organism>
<protein>
    <submittedName>
        <fullName evidence="4">Uncharacterized protein</fullName>
    </submittedName>
</protein>
<feature type="compositionally biased region" description="Low complexity" evidence="1">
    <location>
        <begin position="186"/>
        <end position="196"/>
    </location>
</feature>
<dbReference type="InterPro" id="IPR027417">
    <property type="entry name" value="P-loop_NTPase"/>
</dbReference>
<accession>A0A250WXJ4</accession>
<dbReference type="EMBL" id="BEGY01000012">
    <property type="protein sequence ID" value="GAX75506.1"/>
    <property type="molecule type" value="Genomic_DNA"/>
</dbReference>
<dbReference type="AlphaFoldDB" id="A0A250WXJ4"/>
<feature type="domain" description="G" evidence="2">
    <location>
        <begin position="359"/>
        <end position="435"/>
    </location>
</feature>
<evidence type="ECO:0000313" key="4">
    <source>
        <dbReference type="EMBL" id="GAX75506.1"/>
    </source>
</evidence>
<gene>
    <name evidence="4" type="ORF">CEUSTIGMA_g2949.t1</name>
</gene>
<dbReference type="SUPFAM" id="SSF52540">
    <property type="entry name" value="P-loop containing nucleoside triphosphate hydrolases"/>
    <property type="match status" value="1"/>
</dbReference>
<dbReference type="GO" id="GO:0005525">
    <property type="term" value="F:GTP binding"/>
    <property type="evidence" value="ECO:0007669"/>
    <property type="project" value="InterPro"/>
</dbReference>
<dbReference type="Proteomes" id="UP000232323">
    <property type="component" value="Unassembled WGS sequence"/>
</dbReference>
<dbReference type="PANTHER" id="PTHR46434:SF1">
    <property type="entry name" value="GENETIC INTERACTOR OF PROHIBITINS 3, MITOCHONDRIAL"/>
    <property type="match status" value="1"/>
</dbReference>
<dbReference type="Pfam" id="PF21516">
    <property type="entry name" value="YqeH-like_C"/>
    <property type="match status" value="1"/>
</dbReference>
<keyword evidence="5" id="KW-1185">Reference proteome</keyword>
<dbReference type="InterPro" id="IPR006073">
    <property type="entry name" value="GTP-bd"/>
</dbReference>
<comment type="caution">
    <text evidence="4">The sequence shown here is derived from an EMBL/GenBank/DDBJ whole genome shotgun (WGS) entry which is preliminary data.</text>
</comment>
<dbReference type="Gene3D" id="3.40.50.300">
    <property type="entry name" value="P-loop containing nucleotide triphosphate hydrolases"/>
    <property type="match status" value="1"/>
</dbReference>
<sequence>MQTQSLNRLNYHDRGEQMLRCLSTRIARQGGSFLKELNASRILTNRSLNYKHNERLYSRGTFPSSAIHAANREPSSPSSKSISSVSGPAALIALQQAGLQLPERCCGCGIRLQQADPETPGYFVVPTKILEMASERLQAGSPSSSSATRARAQTVDMDEDEDEYAMSRDELDSELERAQAEKRNVGGTSTSSGSDSQRTDESAMMPDVICQRCYSLKHQGKVKAETAEGQLPDFDLGKKVGRKIFLQKDRRAVVLCVVDVWDFDGSLPRLALQSLYPPGTGSEAPADLKFKLMVAVNKCDLLPPQVTHARANQWVRIRMSQAGLPKPDKVFLVSAVKGSGVRDMVEDIKENLGFRGDLWVVGAQNAGKSSLISAMKKLGGTSGKREPTIAPMPGTTLGLLNVPGLPLGPKHRAFDTPGVPHDYQLTSQLSLEEVKAVLPSKQLRGRTFRVATGSTLLIGGLARLDVTSTPSSTIYLTIFVSQNIDLHMGKTEGAEERMAKHRGQLLTPPFSPERVKEWPKWTSRDVVVEGTTWDNSSKDIAIAGLGWIGVGCKGKAEFKLWTIPGVAVTTHDSLVLDFAKEFEKPGFTSLLPKTPAAKTGVQRV</sequence>
<feature type="compositionally biased region" description="Basic and acidic residues" evidence="1">
    <location>
        <begin position="165"/>
        <end position="184"/>
    </location>
</feature>
<evidence type="ECO:0000259" key="2">
    <source>
        <dbReference type="Pfam" id="PF01926"/>
    </source>
</evidence>
<dbReference type="OrthoDB" id="1696305at2759"/>
<evidence type="ECO:0000313" key="5">
    <source>
        <dbReference type="Proteomes" id="UP000232323"/>
    </source>
</evidence>
<evidence type="ECO:0000256" key="1">
    <source>
        <dbReference type="SAM" id="MobiDB-lite"/>
    </source>
</evidence>
<dbReference type="STRING" id="1157962.A0A250WXJ4"/>
<name>A0A250WXJ4_9CHLO</name>
<dbReference type="InterPro" id="IPR048422">
    <property type="entry name" value="NOA1/YqeH-like_C"/>
</dbReference>
<feature type="region of interest" description="Disordered" evidence="1">
    <location>
        <begin position="136"/>
        <end position="202"/>
    </location>
</feature>
<dbReference type="Pfam" id="PF01926">
    <property type="entry name" value="MMR_HSR1"/>
    <property type="match status" value="1"/>
</dbReference>
<dbReference type="InterPro" id="IPR050896">
    <property type="entry name" value="Mito_lipid_metab_GTPase"/>
</dbReference>
<dbReference type="GO" id="GO:0005739">
    <property type="term" value="C:mitochondrion"/>
    <property type="evidence" value="ECO:0007669"/>
    <property type="project" value="TreeGrafter"/>
</dbReference>
<evidence type="ECO:0000259" key="3">
    <source>
        <dbReference type="Pfam" id="PF21516"/>
    </source>
</evidence>
<dbReference type="CDD" id="cd01855">
    <property type="entry name" value="YqeH"/>
    <property type="match status" value="1"/>
</dbReference>
<proteinExistence type="predicted"/>
<dbReference type="PANTHER" id="PTHR46434">
    <property type="entry name" value="GENETIC INTERACTOR OF PROHIBITINS 3, MITOCHONDRIAL"/>
    <property type="match status" value="1"/>
</dbReference>